<dbReference type="OrthoDB" id="3535086at2759"/>
<evidence type="ECO:0000313" key="3">
    <source>
        <dbReference type="Proteomes" id="UP000799771"/>
    </source>
</evidence>
<protein>
    <submittedName>
        <fullName evidence="2">Uncharacterized protein</fullName>
    </submittedName>
</protein>
<evidence type="ECO:0000256" key="1">
    <source>
        <dbReference type="SAM" id="MobiDB-lite"/>
    </source>
</evidence>
<name>A0A6A6AGJ4_9PLEO</name>
<organism evidence="2 3">
    <name type="scientific">Dothidotthia symphoricarpi CBS 119687</name>
    <dbReference type="NCBI Taxonomy" id="1392245"/>
    <lineage>
        <taxon>Eukaryota</taxon>
        <taxon>Fungi</taxon>
        <taxon>Dikarya</taxon>
        <taxon>Ascomycota</taxon>
        <taxon>Pezizomycotina</taxon>
        <taxon>Dothideomycetes</taxon>
        <taxon>Pleosporomycetidae</taxon>
        <taxon>Pleosporales</taxon>
        <taxon>Dothidotthiaceae</taxon>
        <taxon>Dothidotthia</taxon>
    </lineage>
</organism>
<feature type="region of interest" description="Disordered" evidence="1">
    <location>
        <begin position="1"/>
        <end position="66"/>
    </location>
</feature>
<feature type="compositionally biased region" description="Polar residues" evidence="1">
    <location>
        <begin position="33"/>
        <end position="54"/>
    </location>
</feature>
<dbReference type="EMBL" id="ML977506">
    <property type="protein sequence ID" value="KAF2129551.1"/>
    <property type="molecule type" value="Genomic_DNA"/>
</dbReference>
<evidence type="ECO:0000313" key="2">
    <source>
        <dbReference type="EMBL" id="KAF2129551.1"/>
    </source>
</evidence>
<sequence length="130" mass="14277">MLPSLQPSRPKLQQQSTNSTYTYQQRRAGHEASQGQQAPNIQAPHSNRKPQSQIEAMPPSGSIPARASFFPPPAIYDSAKCHPVFFTTNLRKPPFAIPQIATQGWNPVASGYIMEQRKPVGADVGPKTKL</sequence>
<proteinExistence type="predicted"/>
<dbReference type="AlphaFoldDB" id="A0A6A6AGJ4"/>
<feature type="compositionally biased region" description="Low complexity" evidence="1">
    <location>
        <begin position="13"/>
        <end position="25"/>
    </location>
</feature>
<gene>
    <name evidence="2" type="ORF">P153DRAFT_366941</name>
</gene>
<dbReference type="GeneID" id="54408592"/>
<keyword evidence="3" id="KW-1185">Reference proteome</keyword>
<reference evidence="2" key="1">
    <citation type="journal article" date="2020" name="Stud. Mycol.">
        <title>101 Dothideomycetes genomes: a test case for predicting lifestyles and emergence of pathogens.</title>
        <authorList>
            <person name="Haridas S."/>
            <person name="Albert R."/>
            <person name="Binder M."/>
            <person name="Bloem J."/>
            <person name="Labutti K."/>
            <person name="Salamov A."/>
            <person name="Andreopoulos B."/>
            <person name="Baker S."/>
            <person name="Barry K."/>
            <person name="Bills G."/>
            <person name="Bluhm B."/>
            <person name="Cannon C."/>
            <person name="Castanera R."/>
            <person name="Culley D."/>
            <person name="Daum C."/>
            <person name="Ezra D."/>
            <person name="Gonzalez J."/>
            <person name="Henrissat B."/>
            <person name="Kuo A."/>
            <person name="Liang C."/>
            <person name="Lipzen A."/>
            <person name="Lutzoni F."/>
            <person name="Magnuson J."/>
            <person name="Mondo S."/>
            <person name="Nolan M."/>
            <person name="Ohm R."/>
            <person name="Pangilinan J."/>
            <person name="Park H.-J."/>
            <person name="Ramirez L."/>
            <person name="Alfaro M."/>
            <person name="Sun H."/>
            <person name="Tritt A."/>
            <person name="Yoshinaga Y."/>
            <person name="Zwiers L.-H."/>
            <person name="Turgeon B."/>
            <person name="Goodwin S."/>
            <person name="Spatafora J."/>
            <person name="Crous P."/>
            <person name="Grigoriev I."/>
        </authorList>
    </citation>
    <scope>NUCLEOTIDE SEQUENCE</scope>
    <source>
        <strain evidence="2">CBS 119687</strain>
    </source>
</reference>
<accession>A0A6A6AGJ4</accession>
<dbReference type="Proteomes" id="UP000799771">
    <property type="component" value="Unassembled WGS sequence"/>
</dbReference>
<dbReference type="RefSeq" id="XP_033523940.1">
    <property type="nucleotide sequence ID" value="XM_033668160.1"/>
</dbReference>